<dbReference type="AlphaFoldDB" id="A0A9D9DF36"/>
<reference evidence="1" key="1">
    <citation type="submission" date="2020-10" db="EMBL/GenBank/DDBJ databases">
        <authorList>
            <person name="Gilroy R."/>
        </authorList>
    </citation>
    <scope>NUCLEOTIDE SEQUENCE</scope>
    <source>
        <strain evidence="1">8207</strain>
    </source>
</reference>
<organism evidence="1 2">
    <name type="scientific">Candidatus Enterousia avistercoris</name>
    <dbReference type="NCBI Taxonomy" id="2840788"/>
    <lineage>
        <taxon>Bacteria</taxon>
        <taxon>Pseudomonadati</taxon>
        <taxon>Pseudomonadota</taxon>
        <taxon>Alphaproteobacteria</taxon>
        <taxon>Candidatus Enterousia</taxon>
    </lineage>
</organism>
<dbReference type="Proteomes" id="UP000823630">
    <property type="component" value="Unassembled WGS sequence"/>
</dbReference>
<reference evidence="1" key="2">
    <citation type="journal article" date="2021" name="PeerJ">
        <title>Extensive microbial diversity within the chicken gut microbiome revealed by metagenomics and culture.</title>
        <authorList>
            <person name="Gilroy R."/>
            <person name="Ravi A."/>
            <person name="Getino M."/>
            <person name="Pursley I."/>
            <person name="Horton D.L."/>
            <person name="Alikhan N.F."/>
            <person name="Baker D."/>
            <person name="Gharbi K."/>
            <person name="Hall N."/>
            <person name="Watson M."/>
            <person name="Adriaenssens E.M."/>
            <person name="Foster-Nyarko E."/>
            <person name="Jarju S."/>
            <person name="Secka A."/>
            <person name="Antonio M."/>
            <person name="Oren A."/>
            <person name="Chaudhuri R.R."/>
            <person name="La Ragione R."/>
            <person name="Hildebrand F."/>
            <person name="Pallen M.J."/>
        </authorList>
    </citation>
    <scope>NUCLEOTIDE SEQUENCE</scope>
    <source>
        <strain evidence="1">8207</strain>
    </source>
</reference>
<name>A0A9D9DF36_9PROT</name>
<accession>A0A9D9DF36</accession>
<dbReference type="EMBL" id="JADINC010000066">
    <property type="protein sequence ID" value="MBO8425607.1"/>
    <property type="molecule type" value="Genomic_DNA"/>
</dbReference>
<dbReference type="InterPro" id="IPR010664">
    <property type="entry name" value="LipoPS_assembly_LptC-rel"/>
</dbReference>
<evidence type="ECO:0000313" key="1">
    <source>
        <dbReference type="EMBL" id="MBO8425607.1"/>
    </source>
</evidence>
<sequence>MVAALIAGSLFTRQLLWTPISAINMTDIVSNQFKMSNAYFAGTDTNGEPFKMHARSGRQEYDNPDIILLDAVSGTINRVSGNEKITDDIVANAGRYNRRTRTITLIGDVRVDSSNGDKVRTEELVIKL</sequence>
<gene>
    <name evidence="1" type="primary">lptC</name>
    <name evidence="1" type="ORF">IAC69_03985</name>
</gene>
<dbReference type="Pfam" id="PF06835">
    <property type="entry name" value="LptC"/>
    <property type="match status" value="1"/>
</dbReference>
<protein>
    <submittedName>
        <fullName evidence="1">LPS export ABC transporter periplasmic protein LptC</fullName>
    </submittedName>
</protein>
<comment type="caution">
    <text evidence="1">The sequence shown here is derived from an EMBL/GenBank/DDBJ whole genome shotgun (WGS) entry which is preliminary data.</text>
</comment>
<proteinExistence type="predicted"/>
<evidence type="ECO:0000313" key="2">
    <source>
        <dbReference type="Proteomes" id="UP000823630"/>
    </source>
</evidence>